<dbReference type="PROSITE" id="PS50929">
    <property type="entry name" value="ABC_TM1F"/>
    <property type="match status" value="1"/>
</dbReference>
<evidence type="ECO:0000256" key="2">
    <source>
        <dbReference type="ARBA" id="ARBA00022475"/>
    </source>
</evidence>
<feature type="transmembrane region" description="Helical" evidence="8">
    <location>
        <begin position="159"/>
        <end position="180"/>
    </location>
</feature>
<gene>
    <name evidence="11" type="primary">cydC</name>
    <name evidence="11" type="ORF">FXN63_26070</name>
</gene>
<dbReference type="PROSITE" id="PS50893">
    <property type="entry name" value="ABC_TRANSPORTER_2"/>
    <property type="match status" value="1"/>
</dbReference>
<keyword evidence="6 8" id="KW-1133">Transmembrane helix</keyword>
<dbReference type="Gene3D" id="3.40.50.300">
    <property type="entry name" value="P-loop containing nucleotide triphosphate hydrolases"/>
    <property type="match status" value="1"/>
</dbReference>
<dbReference type="AlphaFoldDB" id="A0A5C0B4L0"/>
<comment type="subcellular location">
    <subcellularLocation>
        <location evidence="1">Cell membrane</location>
        <topology evidence="1">Multi-pass membrane protein</topology>
    </subcellularLocation>
</comment>
<dbReference type="InterPro" id="IPR017871">
    <property type="entry name" value="ABC_transporter-like_CS"/>
</dbReference>
<dbReference type="InterPro" id="IPR039421">
    <property type="entry name" value="Type_1_exporter"/>
</dbReference>
<dbReference type="InterPro" id="IPR003593">
    <property type="entry name" value="AAA+_ATPase"/>
</dbReference>
<dbReference type="NCBIfam" id="TIGR02868">
    <property type="entry name" value="CydC"/>
    <property type="match status" value="1"/>
</dbReference>
<evidence type="ECO:0000256" key="6">
    <source>
        <dbReference type="ARBA" id="ARBA00022989"/>
    </source>
</evidence>
<keyword evidence="5" id="KW-0067">ATP-binding</keyword>
<evidence type="ECO:0000259" key="9">
    <source>
        <dbReference type="PROSITE" id="PS50893"/>
    </source>
</evidence>
<keyword evidence="7 8" id="KW-0472">Membrane</keyword>
<evidence type="ECO:0000313" key="11">
    <source>
        <dbReference type="EMBL" id="QEI08934.1"/>
    </source>
</evidence>
<dbReference type="Pfam" id="PF00664">
    <property type="entry name" value="ABC_membrane"/>
    <property type="match status" value="1"/>
</dbReference>
<dbReference type="Proteomes" id="UP000325161">
    <property type="component" value="Chromosome"/>
</dbReference>
<dbReference type="PANTHER" id="PTHR24221">
    <property type="entry name" value="ATP-BINDING CASSETTE SUB-FAMILY B"/>
    <property type="match status" value="1"/>
</dbReference>
<evidence type="ECO:0000256" key="1">
    <source>
        <dbReference type="ARBA" id="ARBA00004651"/>
    </source>
</evidence>
<dbReference type="Pfam" id="PF00005">
    <property type="entry name" value="ABC_tran"/>
    <property type="match status" value="1"/>
</dbReference>
<dbReference type="InterPro" id="IPR036640">
    <property type="entry name" value="ABC1_TM_sf"/>
</dbReference>
<dbReference type="InterPro" id="IPR011527">
    <property type="entry name" value="ABC1_TM_dom"/>
</dbReference>
<feature type="transmembrane region" description="Helical" evidence="8">
    <location>
        <begin position="274"/>
        <end position="293"/>
    </location>
</feature>
<dbReference type="GO" id="GO:0034040">
    <property type="term" value="F:ATPase-coupled lipid transmembrane transporter activity"/>
    <property type="evidence" value="ECO:0007669"/>
    <property type="project" value="TreeGrafter"/>
</dbReference>
<protein>
    <submittedName>
        <fullName evidence="11">Thiol reductant ABC exporter subunit CydC</fullName>
    </submittedName>
</protein>
<reference evidence="11 12" key="1">
    <citation type="submission" date="2019-08" db="EMBL/GenBank/DDBJ databases">
        <title>Amphibian skin-associated Pigmentiphaga: genome sequence and occurrence across geography and hosts.</title>
        <authorList>
            <person name="Bletz M.C."/>
            <person name="Bunk B."/>
            <person name="Sproeer C."/>
            <person name="Biwer P."/>
            <person name="Reiter S."/>
            <person name="Rabemananjara F.C.E."/>
            <person name="Schulz S."/>
            <person name="Overmann J."/>
            <person name="Vences M."/>
        </authorList>
    </citation>
    <scope>NUCLEOTIDE SEQUENCE [LARGE SCALE GENOMIC DNA]</scope>
    <source>
        <strain evidence="11 12">Mada1488</strain>
    </source>
</reference>
<keyword evidence="12" id="KW-1185">Reference proteome</keyword>
<feature type="transmembrane region" description="Helical" evidence="8">
    <location>
        <begin position="130"/>
        <end position="153"/>
    </location>
</feature>
<keyword evidence="4" id="KW-0547">Nucleotide-binding</keyword>
<evidence type="ECO:0000256" key="8">
    <source>
        <dbReference type="SAM" id="Phobius"/>
    </source>
</evidence>
<dbReference type="InterPro" id="IPR003439">
    <property type="entry name" value="ABC_transporter-like_ATP-bd"/>
</dbReference>
<proteinExistence type="predicted"/>
<feature type="domain" description="ABC transporter" evidence="9">
    <location>
        <begin position="337"/>
        <end position="544"/>
    </location>
</feature>
<dbReference type="PROSITE" id="PS00211">
    <property type="entry name" value="ABC_TRANSPORTER_1"/>
    <property type="match status" value="1"/>
</dbReference>
<keyword evidence="3 8" id="KW-0812">Transmembrane</keyword>
<dbReference type="PANTHER" id="PTHR24221:SF654">
    <property type="entry name" value="ATP-BINDING CASSETTE SUB-FAMILY B MEMBER 6"/>
    <property type="match status" value="1"/>
</dbReference>
<dbReference type="SUPFAM" id="SSF52540">
    <property type="entry name" value="P-loop containing nucleoside triphosphate hydrolases"/>
    <property type="match status" value="1"/>
</dbReference>
<dbReference type="GO" id="GO:0005886">
    <property type="term" value="C:plasma membrane"/>
    <property type="evidence" value="ECO:0007669"/>
    <property type="project" value="UniProtKB-SubCell"/>
</dbReference>
<dbReference type="InterPro" id="IPR014223">
    <property type="entry name" value="ABC_CydC/D"/>
</dbReference>
<evidence type="ECO:0000256" key="4">
    <source>
        <dbReference type="ARBA" id="ARBA00022741"/>
    </source>
</evidence>
<dbReference type="GO" id="GO:0140359">
    <property type="term" value="F:ABC-type transporter activity"/>
    <property type="evidence" value="ECO:0007669"/>
    <property type="project" value="InterPro"/>
</dbReference>
<dbReference type="SUPFAM" id="SSF90123">
    <property type="entry name" value="ABC transporter transmembrane region"/>
    <property type="match status" value="1"/>
</dbReference>
<dbReference type="GO" id="GO:0045454">
    <property type="term" value="P:cell redox homeostasis"/>
    <property type="evidence" value="ECO:0007669"/>
    <property type="project" value="InterPro"/>
</dbReference>
<evidence type="ECO:0000256" key="5">
    <source>
        <dbReference type="ARBA" id="ARBA00022840"/>
    </source>
</evidence>
<dbReference type="Gene3D" id="1.20.1560.10">
    <property type="entry name" value="ABC transporter type 1, transmembrane domain"/>
    <property type="match status" value="1"/>
</dbReference>
<sequence>MTALFSLLPHFRRRAWGLGFALALAVLTLMAGVALLGVSGWFLTSAFLASSLAPFNLFGPSASIRALSMLRIGARYGERVSGHEATLRLLSDLRRWLFLRMIPLGPERLGRLRGGDLVARLTADVDALDTVFLFAFAPIATALIGGSVLAVVFHMALPPAAWIMGIALLLAALGVPIWLVRRSRRPGEAVAQTSGDLRAAVLDGVEGHADLIAFDAVDTAQAQFEHAARDAGTARLRLARAAADGQACVQALAGLSAIGVLAVGLIALRAGTLSAPWMVGMVLATLAIFEVVGPIMRGSTRLSVAAAAATRIDALTSGPGGPADPAVPRQVSAQGTLMFDDVRYGYDAARPVLDGFSLRIDTGERVALVGPSGAGKSTVLQLLLRLNDVQGGAISFDGVDIRDMAQADWHRHVALLSQDAPVFLGTIRDNLRIGDPQADDARCLRMLDHARLGDFVRSLPRGLDTWLGEAGSTLSAGQARRLCLARALLSPAQLIVLDEPTTGLDRDNELAFFQDIVHATQGRTVLLVTHAQLPAGTVDRVVQLG</sequence>
<dbReference type="EMBL" id="CP043046">
    <property type="protein sequence ID" value="QEI08934.1"/>
    <property type="molecule type" value="Genomic_DNA"/>
</dbReference>
<dbReference type="InterPro" id="IPR027417">
    <property type="entry name" value="P-loop_NTPase"/>
</dbReference>
<dbReference type="SMART" id="SM00382">
    <property type="entry name" value="AAA"/>
    <property type="match status" value="1"/>
</dbReference>
<evidence type="ECO:0000313" key="12">
    <source>
        <dbReference type="Proteomes" id="UP000325161"/>
    </source>
</evidence>
<dbReference type="KEGG" id="pacr:FXN63_26070"/>
<dbReference type="OrthoDB" id="9802264at2"/>
<dbReference type="RefSeq" id="WP_148818556.1">
    <property type="nucleotide sequence ID" value="NZ_CP043046.1"/>
</dbReference>
<dbReference type="GO" id="GO:0034775">
    <property type="term" value="P:glutathione transmembrane transport"/>
    <property type="evidence" value="ECO:0007669"/>
    <property type="project" value="InterPro"/>
</dbReference>
<accession>A0A5C0B4L0</accession>
<evidence type="ECO:0000256" key="7">
    <source>
        <dbReference type="ARBA" id="ARBA00023136"/>
    </source>
</evidence>
<evidence type="ECO:0000256" key="3">
    <source>
        <dbReference type="ARBA" id="ARBA00022692"/>
    </source>
</evidence>
<keyword evidence="2" id="KW-1003">Cell membrane</keyword>
<feature type="transmembrane region" description="Helical" evidence="8">
    <location>
        <begin position="15"/>
        <end position="35"/>
    </location>
</feature>
<feature type="transmembrane region" description="Helical" evidence="8">
    <location>
        <begin position="247"/>
        <end position="268"/>
    </location>
</feature>
<evidence type="ECO:0000259" key="10">
    <source>
        <dbReference type="PROSITE" id="PS50929"/>
    </source>
</evidence>
<organism evidence="11 12">
    <name type="scientific">Pigmentiphaga aceris</name>
    <dbReference type="NCBI Taxonomy" id="1940612"/>
    <lineage>
        <taxon>Bacteria</taxon>
        <taxon>Pseudomonadati</taxon>
        <taxon>Pseudomonadota</taxon>
        <taxon>Betaproteobacteria</taxon>
        <taxon>Burkholderiales</taxon>
        <taxon>Alcaligenaceae</taxon>
        <taxon>Pigmentiphaga</taxon>
    </lineage>
</organism>
<name>A0A5C0B4L0_9BURK</name>
<dbReference type="GO" id="GO:0016887">
    <property type="term" value="F:ATP hydrolysis activity"/>
    <property type="evidence" value="ECO:0007669"/>
    <property type="project" value="InterPro"/>
</dbReference>
<feature type="domain" description="ABC transmembrane type-1" evidence="10">
    <location>
        <begin position="20"/>
        <end position="297"/>
    </location>
</feature>
<dbReference type="GO" id="GO:0005524">
    <property type="term" value="F:ATP binding"/>
    <property type="evidence" value="ECO:0007669"/>
    <property type="project" value="UniProtKB-KW"/>
</dbReference>